<proteinExistence type="predicted"/>
<feature type="compositionally biased region" description="Low complexity" evidence="1">
    <location>
        <begin position="32"/>
        <end position="43"/>
    </location>
</feature>
<dbReference type="EMBL" id="BLLF01000386">
    <property type="protein sequence ID" value="GFH11246.1"/>
    <property type="molecule type" value="Genomic_DNA"/>
</dbReference>
<accession>A0A699YW14</accession>
<keyword evidence="3" id="KW-1185">Reference proteome</keyword>
<gene>
    <name evidence="2" type="ORF">HaLaN_06717</name>
</gene>
<dbReference type="AlphaFoldDB" id="A0A699YW14"/>
<protein>
    <submittedName>
        <fullName evidence="2">Uncharacterized protein</fullName>
    </submittedName>
</protein>
<evidence type="ECO:0000313" key="2">
    <source>
        <dbReference type="EMBL" id="GFH11246.1"/>
    </source>
</evidence>
<comment type="caution">
    <text evidence="2">The sequence shown here is derived from an EMBL/GenBank/DDBJ whole genome shotgun (WGS) entry which is preliminary data.</text>
</comment>
<feature type="region of interest" description="Disordered" evidence="1">
    <location>
        <begin position="1"/>
        <end position="43"/>
    </location>
</feature>
<evidence type="ECO:0000256" key="1">
    <source>
        <dbReference type="SAM" id="MobiDB-lite"/>
    </source>
</evidence>
<organism evidence="2 3">
    <name type="scientific">Haematococcus lacustris</name>
    <name type="common">Green alga</name>
    <name type="synonym">Haematococcus pluvialis</name>
    <dbReference type="NCBI Taxonomy" id="44745"/>
    <lineage>
        <taxon>Eukaryota</taxon>
        <taxon>Viridiplantae</taxon>
        <taxon>Chlorophyta</taxon>
        <taxon>core chlorophytes</taxon>
        <taxon>Chlorophyceae</taxon>
        <taxon>CS clade</taxon>
        <taxon>Chlamydomonadales</taxon>
        <taxon>Haematococcaceae</taxon>
        <taxon>Haematococcus</taxon>
    </lineage>
</organism>
<name>A0A699YW14_HAELA</name>
<dbReference type="Proteomes" id="UP000485058">
    <property type="component" value="Unassembled WGS sequence"/>
</dbReference>
<reference evidence="2 3" key="1">
    <citation type="submission" date="2020-02" db="EMBL/GenBank/DDBJ databases">
        <title>Draft genome sequence of Haematococcus lacustris strain NIES-144.</title>
        <authorList>
            <person name="Morimoto D."/>
            <person name="Nakagawa S."/>
            <person name="Yoshida T."/>
            <person name="Sawayama S."/>
        </authorList>
    </citation>
    <scope>NUCLEOTIDE SEQUENCE [LARGE SCALE GENOMIC DNA]</scope>
    <source>
        <strain evidence="2 3">NIES-144</strain>
    </source>
</reference>
<sequence>MQLPKAGLQAPAGQEADDQRVQHAPSLSRLHAPASSPSGSGPSDADVLAITRIACIMFSAPGSSEEALSSAALTERLVILLRAAAATATAIVSPEPSTGSSALAGALGMPAAALGTGLPGPGLRDQVRLAAEAVQGLLEAEGALARAEAFPPRLMLQVLDALLCLGVFPSSLWLAACYKGLERACQQAVPAPPGQLEALLAYVGSQLDSLLPMQLMDLLTVAAALSSALLLLASRGVAAALPPDPWMASFCAASAPLLGQLGASELKQVLALVVLAQHVPTDDWMASAAEAATACLQPCRPPAAPPSATPWAPHSSSSMST</sequence>
<evidence type="ECO:0000313" key="3">
    <source>
        <dbReference type="Proteomes" id="UP000485058"/>
    </source>
</evidence>